<dbReference type="InterPro" id="IPR013830">
    <property type="entry name" value="SGNH_hydro"/>
</dbReference>
<dbReference type="PANTHER" id="PTHR30383">
    <property type="entry name" value="THIOESTERASE 1/PROTEASE 1/LYSOPHOSPHOLIPASE L1"/>
    <property type="match status" value="1"/>
</dbReference>
<proteinExistence type="predicted"/>
<keyword evidence="1" id="KW-0732">Signal</keyword>
<dbReference type="Proteomes" id="UP000886339">
    <property type="component" value="Unassembled WGS sequence"/>
</dbReference>
<dbReference type="Pfam" id="PF13472">
    <property type="entry name" value="Lipase_GDSL_2"/>
    <property type="match status" value="1"/>
</dbReference>
<comment type="caution">
    <text evidence="3">The sequence shown here is derived from an EMBL/GenBank/DDBJ whole genome shotgun (WGS) entry which is preliminary data.</text>
</comment>
<dbReference type="EMBL" id="DRLF01000195">
    <property type="protein sequence ID" value="HEC06282.1"/>
    <property type="molecule type" value="Genomic_DNA"/>
</dbReference>
<dbReference type="PANTHER" id="PTHR30383:SF24">
    <property type="entry name" value="THIOESTERASE 1_PROTEASE 1_LYSOPHOSPHOLIPASE L1"/>
    <property type="match status" value="1"/>
</dbReference>
<feature type="signal peptide" evidence="1">
    <location>
        <begin position="1"/>
        <end position="21"/>
    </location>
</feature>
<feature type="domain" description="SGNH hydrolase-type esterase" evidence="2">
    <location>
        <begin position="36"/>
        <end position="186"/>
    </location>
</feature>
<gene>
    <name evidence="3" type="ORF">ENJ12_05495</name>
</gene>
<sequence>MRQSGWAALLLLLLLATCVDKGPELQPLGADAVILAFGDSLTYGTGAKRDQSYPAVLARLSGHKVINAGVPGEVSAEGLQRLPGVLEAYKPALVILVHGGNDLLRKNHSDEIKRNLSAMIGLIRRQVAQVVLVAVPRPSLLLSADPLYAEVAEEEKVPLEDDALAAILQSRSSKSDAIHPNARGYAQLAQDIYDFLKRRHGL</sequence>
<reference evidence="3" key="1">
    <citation type="journal article" date="2020" name="mSystems">
        <title>Genome- and Community-Level Interaction Insights into Carbon Utilization and Element Cycling Functions of Hydrothermarchaeota in Hydrothermal Sediment.</title>
        <authorList>
            <person name="Zhou Z."/>
            <person name="Liu Y."/>
            <person name="Xu W."/>
            <person name="Pan J."/>
            <person name="Luo Z.H."/>
            <person name="Li M."/>
        </authorList>
    </citation>
    <scope>NUCLEOTIDE SEQUENCE [LARGE SCALE GENOMIC DNA]</scope>
    <source>
        <strain evidence="3">HyVt-458</strain>
    </source>
</reference>
<dbReference type="GO" id="GO:0004622">
    <property type="term" value="F:phosphatidylcholine lysophospholipase activity"/>
    <property type="evidence" value="ECO:0007669"/>
    <property type="project" value="TreeGrafter"/>
</dbReference>
<evidence type="ECO:0000256" key="1">
    <source>
        <dbReference type="SAM" id="SignalP"/>
    </source>
</evidence>
<protein>
    <submittedName>
        <fullName evidence="3">Arylesterase</fullName>
    </submittedName>
</protein>
<dbReference type="InterPro" id="IPR051532">
    <property type="entry name" value="Ester_Hydrolysis_Enzymes"/>
</dbReference>
<dbReference type="AlphaFoldDB" id="A0A831RVV8"/>
<dbReference type="SUPFAM" id="SSF52266">
    <property type="entry name" value="SGNH hydrolase"/>
    <property type="match status" value="1"/>
</dbReference>
<dbReference type="InterPro" id="IPR036514">
    <property type="entry name" value="SGNH_hydro_sf"/>
</dbReference>
<organism evidence="3">
    <name type="scientific">Thiolapillus brandeum</name>
    <dbReference type="NCBI Taxonomy" id="1076588"/>
    <lineage>
        <taxon>Bacteria</taxon>
        <taxon>Pseudomonadati</taxon>
        <taxon>Pseudomonadota</taxon>
        <taxon>Gammaproteobacteria</taxon>
        <taxon>Chromatiales</taxon>
        <taxon>Sedimenticolaceae</taxon>
        <taxon>Thiolapillus</taxon>
    </lineage>
</organism>
<feature type="chain" id="PRO_5032991407" evidence="1">
    <location>
        <begin position="22"/>
        <end position="202"/>
    </location>
</feature>
<dbReference type="Gene3D" id="3.40.50.1110">
    <property type="entry name" value="SGNH hydrolase"/>
    <property type="match status" value="1"/>
</dbReference>
<evidence type="ECO:0000313" key="3">
    <source>
        <dbReference type="EMBL" id="HEC06282.1"/>
    </source>
</evidence>
<accession>A0A831RVV8</accession>
<name>A0A831RVV8_9GAMM</name>
<evidence type="ECO:0000259" key="2">
    <source>
        <dbReference type="Pfam" id="PF13472"/>
    </source>
</evidence>